<dbReference type="SUPFAM" id="SSF56300">
    <property type="entry name" value="Metallo-dependent phosphatases"/>
    <property type="match status" value="1"/>
</dbReference>
<reference evidence="2" key="1">
    <citation type="journal article" date="2015" name="Proc. Natl. Acad. Sci. U.S.A.">
        <title>Networks of energetic and metabolic interactions define dynamics in microbial communities.</title>
        <authorList>
            <person name="Embree M."/>
            <person name="Liu J.K."/>
            <person name="Al-Bassam M.M."/>
            <person name="Zengler K."/>
        </authorList>
    </citation>
    <scope>NUCLEOTIDE SEQUENCE</scope>
</reference>
<protein>
    <submittedName>
        <fullName evidence="2">Interpro</fullName>
    </submittedName>
</protein>
<feature type="region of interest" description="Disordered" evidence="1">
    <location>
        <begin position="1"/>
        <end position="24"/>
    </location>
</feature>
<evidence type="ECO:0000256" key="1">
    <source>
        <dbReference type="SAM" id="MobiDB-lite"/>
    </source>
</evidence>
<name>A0A0W8F050_9ZZZZ</name>
<dbReference type="InterPro" id="IPR029052">
    <property type="entry name" value="Metallo-depent_PP-like"/>
</dbReference>
<organism evidence="2">
    <name type="scientific">hydrocarbon metagenome</name>
    <dbReference type="NCBI Taxonomy" id="938273"/>
    <lineage>
        <taxon>unclassified sequences</taxon>
        <taxon>metagenomes</taxon>
        <taxon>ecological metagenomes</taxon>
    </lineage>
</organism>
<feature type="region of interest" description="Disordered" evidence="1">
    <location>
        <begin position="552"/>
        <end position="581"/>
    </location>
</feature>
<comment type="caution">
    <text evidence="2">The sequence shown here is derived from an EMBL/GenBank/DDBJ whole genome shotgun (WGS) entry which is preliminary data.</text>
</comment>
<dbReference type="NCBIfam" id="TIGR03768">
    <property type="entry name" value="RPA4764"/>
    <property type="match status" value="1"/>
</dbReference>
<sequence>MSHFTGAGCPAPNSQLPRDGEPDYPIDSLVLTTRDRTVLPVPVPSTSPALDPDQVASFSEYGYGVWKFGEGLEYEKRLDLMPDGYTPASDTTTEKLLSFFAMSDIHITDKESPAQAVYYGYKWGVISGYAPNMLYTTHVLDAAVQTANALHTKNPFDFGIFLGDAINSGQYNELRWYIDVLDGRSVNPDSGDKDDPIPGPLNDYQDEYRAAGLHESIRWYQVLGNHDHFWMGLFPPDDHVKRALTGTAILELGNIFTDPLHLKSRGFYMGAIDGRTPYGDIIGAGPVTSFPDGPPTVPADKNRRFLSRTEWIGEFLDSSSSPEGHGFSQSDRTTGFACYSFEPGSDIPIKVIVLDNTQRDDDPGEESTGFGSIDQERYDWLVQELENGQAEGKLMIIAAHIPIVIKEDGGGLSSLMKWSQYAAVSDGDLIARLHTYPNLMVVISGHRHQNTVIPIKSPDANRPELGFWQVETASLRDFPQQFRIFEFVSNSDNTISIFTTSVDPAVRDGSPAARSRSYAIAAHQIFKSPVEMMPSGAYNAELVLQLTPEMQEILQKTRRDPEAGDHNSTRPDLPASHDSRP</sequence>
<dbReference type="PANTHER" id="PTHR43143">
    <property type="entry name" value="METALLOPHOSPHOESTERASE, CALCINEURIN SUPERFAMILY"/>
    <property type="match status" value="1"/>
</dbReference>
<gene>
    <name evidence="2" type="ORF">ASZ90_016186</name>
</gene>
<proteinExistence type="predicted"/>
<dbReference type="Gene3D" id="3.60.21.10">
    <property type="match status" value="1"/>
</dbReference>
<accession>A0A0W8F050</accession>
<dbReference type="EMBL" id="LNQE01001691">
    <property type="protein sequence ID" value="KUG14185.1"/>
    <property type="molecule type" value="Genomic_DNA"/>
</dbReference>
<feature type="compositionally biased region" description="Basic and acidic residues" evidence="1">
    <location>
        <begin position="555"/>
        <end position="581"/>
    </location>
</feature>
<dbReference type="InterPro" id="IPR022507">
    <property type="entry name" value="Metallophosphoesterase_RPA4764"/>
</dbReference>
<dbReference type="PANTHER" id="PTHR43143:SF1">
    <property type="entry name" value="SERINE_THREONINE-PROTEIN PHOSPHATASE CPPED1"/>
    <property type="match status" value="1"/>
</dbReference>
<evidence type="ECO:0000313" key="2">
    <source>
        <dbReference type="EMBL" id="KUG14185.1"/>
    </source>
</evidence>
<dbReference type="AlphaFoldDB" id="A0A0W8F050"/>
<dbReference type="InterPro" id="IPR051918">
    <property type="entry name" value="STPP_CPPED1"/>
</dbReference>